<feature type="region of interest" description="Disordered" evidence="1">
    <location>
        <begin position="188"/>
        <end position="209"/>
    </location>
</feature>
<proteinExistence type="predicted"/>
<feature type="compositionally biased region" description="Polar residues" evidence="1">
    <location>
        <begin position="9"/>
        <end position="21"/>
    </location>
</feature>
<feature type="compositionally biased region" description="Basic and acidic residues" evidence="1">
    <location>
        <begin position="424"/>
        <end position="438"/>
    </location>
</feature>
<comment type="caution">
    <text evidence="2">The sequence shown here is derived from an EMBL/GenBank/DDBJ whole genome shotgun (WGS) entry which is preliminary data.</text>
</comment>
<dbReference type="Proteomes" id="UP000298493">
    <property type="component" value="Unassembled WGS sequence"/>
</dbReference>
<gene>
    <name evidence="2" type="ORF">E6O75_ATG11463</name>
</gene>
<feature type="region of interest" description="Disordered" evidence="1">
    <location>
        <begin position="1"/>
        <end position="33"/>
    </location>
</feature>
<dbReference type="EMBL" id="SNSC02000018">
    <property type="protein sequence ID" value="TID16345.1"/>
    <property type="molecule type" value="Genomic_DNA"/>
</dbReference>
<evidence type="ECO:0000313" key="2">
    <source>
        <dbReference type="EMBL" id="TID16345.1"/>
    </source>
</evidence>
<accession>A0A4Z1P5T5</accession>
<feature type="region of interest" description="Disordered" evidence="1">
    <location>
        <begin position="275"/>
        <end position="366"/>
    </location>
</feature>
<protein>
    <submittedName>
        <fullName evidence="2">Uncharacterized protein</fullName>
    </submittedName>
</protein>
<name>A0A4Z1P5T5_9PEZI</name>
<dbReference type="AlphaFoldDB" id="A0A4Z1P5T5"/>
<evidence type="ECO:0000313" key="3">
    <source>
        <dbReference type="Proteomes" id="UP000298493"/>
    </source>
</evidence>
<organism evidence="2 3">
    <name type="scientific">Venturia nashicola</name>
    <dbReference type="NCBI Taxonomy" id="86259"/>
    <lineage>
        <taxon>Eukaryota</taxon>
        <taxon>Fungi</taxon>
        <taxon>Dikarya</taxon>
        <taxon>Ascomycota</taxon>
        <taxon>Pezizomycotina</taxon>
        <taxon>Dothideomycetes</taxon>
        <taxon>Pleosporomycetidae</taxon>
        <taxon>Venturiales</taxon>
        <taxon>Venturiaceae</taxon>
        <taxon>Venturia</taxon>
    </lineage>
</organism>
<feature type="compositionally biased region" description="Polar residues" evidence="1">
    <location>
        <begin position="293"/>
        <end position="302"/>
    </location>
</feature>
<keyword evidence="3" id="KW-1185">Reference proteome</keyword>
<feature type="region of interest" description="Disordered" evidence="1">
    <location>
        <begin position="386"/>
        <end position="458"/>
    </location>
</feature>
<reference evidence="2 3" key="1">
    <citation type="submission" date="2019-04" db="EMBL/GenBank/DDBJ databases">
        <title>High contiguity whole genome sequence and gene annotation resource for two Venturia nashicola isolates.</title>
        <authorList>
            <person name="Prokchorchik M."/>
            <person name="Won K."/>
            <person name="Lee Y."/>
            <person name="Choi E.D."/>
            <person name="Segonzac C."/>
            <person name="Sohn K.H."/>
        </authorList>
    </citation>
    <scope>NUCLEOTIDE SEQUENCE [LARGE SCALE GENOMIC DNA]</scope>
    <source>
        <strain evidence="2 3">PRI2</strain>
    </source>
</reference>
<evidence type="ECO:0000256" key="1">
    <source>
        <dbReference type="SAM" id="MobiDB-lite"/>
    </source>
</evidence>
<feature type="compositionally biased region" description="Low complexity" evidence="1">
    <location>
        <begin position="307"/>
        <end position="329"/>
    </location>
</feature>
<sequence length="458" mass="50938">MPQPGNFKGSPSPQGTMSVQRRNLPPYALPDESKHMFGEDYFRQQLAKASSSATEIALKDQPSPLEIFGLANYEQWEEQLDWQVSHARKYPQGYTGPGGTNDAVKVERILRRQLATKLINGEVPWRSGPVPPPGPPENENARLEIELPESMRGLRTRPMSSRGVSTARDHSFQPSPVHIPHGRAMAQQHAHRARAGQHRAPSSQQYAPPLNQRQLTPVGLSVPGQHISLMTQSTHGTLADPGYSFSPAGFMMTYPHMDQYSPHVPYIPAINRQTSPAPMGPPAITNPHHMQRRSTPQSQTSMFERVSSGSPVSRSASSVSDMMSSATTSRYAGRSDMSTTSAPRSAMPAHSINMSRSRPMSTPHVPTSYERNNEYMSRTYYGQGVPAQRPTPPPAIGHGRPQISRQQRNQENSEEAAMSALQGEMERVRINEQSREMEGEVMNNTPPNDFMVERYMRE</sequence>